<dbReference type="InterPro" id="IPR027417">
    <property type="entry name" value="P-loop_NTPase"/>
</dbReference>
<dbReference type="PANTHER" id="PTHR32175:SF26">
    <property type="entry name" value="PROTEIN, PUTATIVE, EXPRESSED-RELATED"/>
    <property type="match status" value="1"/>
</dbReference>
<evidence type="ECO:0000313" key="1">
    <source>
        <dbReference type="EMBL" id="TDK50405.1"/>
    </source>
</evidence>
<reference evidence="1 2" key="1">
    <citation type="submission" date="2019-03" db="EMBL/GenBank/DDBJ databases">
        <title>Ruegeria lutea sp. nov., a novel strain, isolated from marine sediment, the Masan Bay, South Korea.</title>
        <authorList>
            <person name="Kim J."/>
            <person name="Kim D.-Y."/>
            <person name="Lee S.-S."/>
        </authorList>
    </citation>
    <scope>NUCLEOTIDE SEQUENCE [LARGE SCALE GENOMIC DNA]</scope>
    <source>
        <strain evidence="1 2">318-1</strain>
    </source>
</reference>
<dbReference type="RefSeq" id="WP_133358873.1">
    <property type="nucleotide sequence ID" value="NZ_SMUV01000056.1"/>
</dbReference>
<name>A0A4V3ASG6_9RHOB</name>
<evidence type="ECO:0008006" key="3">
    <source>
        <dbReference type="Google" id="ProtNLM"/>
    </source>
</evidence>
<gene>
    <name evidence="1" type="ORF">E1832_06215</name>
</gene>
<comment type="caution">
    <text evidence="1">The sequence shown here is derived from an EMBL/GenBank/DDBJ whole genome shotgun (WGS) entry which is preliminary data.</text>
</comment>
<evidence type="ECO:0000313" key="2">
    <source>
        <dbReference type="Proteomes" id="UP000295301"/>
    </source>
</evidence>
<proteinExistence type="predicted"/>
<keyword evidence="2" id="KW-1185">Reference proteome</keyword>
<organism evidence="1 2">
    <name type="scientific">Antarcticimicrobium luteum</name>
    <dbReference type="NCBI Taxonomy" id="2547397"/>
    <lineage>
        <taxon>Bacteria</taxon>
        <taxon>Pseudomonadati</taxon>
        <taxon>Pseudomonadota</taxon>
        <taxon>Alphaproteobacteria</taxon>
        <taxon>Rhodobacterales</taxon>
        <taxon>Paracoccaceae</taxon>
        <taxon>Antarcticimicrobium</taxon>
    </lineage>
</organism>
<dbReference type="InterPro" id="IPR052796">
    <property type="entry name" value="Nod_factor_sulfotransferase"/>
</dbReference>
<dbReference type="EMBL" id="SMUV01000056">
    <property type="protein sequence ID" value="TDK50405.1"/>
    <property type="molecule type" value="Genomic_DNA"/>
</dbReference>
<dbReference type="Proteomes" id="UP000295301">
    <property type="component" value="Unassembled WGS sequence"/>
</dbReference>
<dbReference type="AlphaFoldDB" id="A0A4V3ASG6"/>
<dbReference type="PANTHER" id="PTHR32175">
    <property type="entry name" value="PROTEIN, PUTATIVE, EXPRESSED-RELATED"/>
    <property type="match status" value="1"/>
</dbReference>
<dbReference type="Gene3D" id="3.40.50.300">
    <property type="entry name" value="P-loop containing nucleotide triphosphate hydrolases"/>
    <property type="match status" value="1"/>
</dbReference>
<protein>
    <recommendedName>
        <fullName evidence="3">Sulfotransferase</fullName>
    </recommendedName>
</protein>
<dbReference type="SUPFAM" id="SSF52540">
    <property type="entry name" value="P-loop containing nucleoside triphosphate hydrolases"/>
    <property type="match status" value="1"/>
</dbReference>
<sequence>MRSDLYMITCAARTGSSLLETSLLSHPDIQSHGEVYHPNRVSALRGRYTALIQNEERNSALTRFRDKHQTAFLYKYVFDAQGKKAVGLKLKHEELFLPKFAETRETIRRDTDIKIIHLRRDNLFERYVSWYFATKVTRVTEIHSEEARPTFDMVEIPVKECHIDLDRSAARYVFFQKMYQHHPIFEVTYEELAGDQRNQTLEAIQRFLGVEPQELTSKLRKVVNKDLPSLVSNFSELAEYFSKTQHARFFEV</sequence>
<dbReference type="OrthoDB" id="7845842at2"/>
<accession>A0A4V3ASG6</accession>
<dbReference type="Pfam" id="PF13469">
    <property type="entry name" value="Sulfotransfer_3"/>
    <property type="match status" value="1"/>
</dbReference>